<sequence length="84" mass="9695">MNTSDELSIKICWYGARETMITHITNLSELSEQLGLTKIEIKNYLLNRIITSSIYIEGNTLKIAGFITEPILKILFNEYKRSLK</sequence>
<proteinExistence type="predicted"/>
<dbReference type="AlphaFoldDB" id="A0A6C0ASH8"/>
<dbReference type="EMBL" id="MN740765">
    <property type="protein sequence ID" value="QHS82360.1"/>
    <property type="molecule type" value="Genomic_DNA"/>
</dbReference>
<protein>
    <submittedName>
        <fullName evidence="1">Uncharacterized protein</fullName>
    </submittedName>
</protein>
<reference evidence="1" key="1">
    <citation type="journal article" date="2020" name="Nature">
        <title>Giant virus diversity and host interactions through global metagenomics.</title>
        <authorList>
            <person name="Schulz F."/>
            <person name="Roux S."/>
            <person name="Paez-Espino D."/>
            <person name="Jungbluth S."/>
            <person name="Walsh D.A."/>
            <person name="Denef V.J."/>
            <person name="McMahon K.D."/>
            <person name="Konstantinidis K.T."/>
            <person name="Eloe-Fadrosh E.A."/>
            <person name="Kyrpides N.C."/>
            <person name="Woyke T."/>
        </authorList>
    </citation>
    <scope>NUCLEOTIDE SEQUENCE</scope>
    <source>
        <strain evidence="1">GVMAG-S-1101165-79</strain>
    </source>
</reference>
<name>A0A6C0ASH8_9ZZZZ</name>
<accession>A0A6C0ASH8</accession>
<evidence type="ECO:0000313" key="1">
    <source>
        <dbReference type="EMBL" id="QHS82360.1"/>
    </source>
</evidence>
<organism evidence="1">
    <name type="scientific">viral metagenome</name>
    <dbReference type="NCBI Taxonomy" id="1070528"/>
    <lineage>
        <taxon>unclassified sequences</taxon>
        <taxon>metagenomes</taxon>
        <taxon>organismal metagenomes</taxon>
    </lineage>
</organism>